<feature type="region of interest" description="Disordered" evidence="4">
    <location>
        <begin position="713"/>
        <end position="735"/>
    </location>
</feature>
<dbReference type="PANTHER" id="PTHR21712:SF29">
    <property type="entry name" value="PRE-RRNA-PROCESSING PROTEIN FHL1"/>
    <property type="match status" value="1"/>
</dbReference>
<dbReference type="InParanoid" id="A0A1V8ST43"/>
<feature type="region of interest" description="Disordered" evidence="4">
    <location>
        <begin position="199"/>
        <end position="236"/>
    </location>
</feature>
<feature type="compositionally biased region" description="Acidic residues" evidence="4">
    <location>
        <begin position="437"/>
        <end position="452"/>
    </location>
</feature>
<organism evidence="6 7">
    <name type="scientific">Cryoendolithus antarcticus</name>
    <dbReference type="NCBI Taxonomy" id="1507870"/>
    <lineage>
        <taxon>Eukaryota</taxon>
        <taxon>Fungi</taxon>
        <taxon>Dikarya</taxon>
        <taxon>Ascomycota</taxon>
        <taxon>Pezizomycotina</taxon>
        <taxon>Dothideomycetes</taxon>
        <taxon>Dothideomycetidae</taxon>
        <taxon>Cladosporiales</taxon>
        <taxon>Cladosporiaceae</taxon>
        <taxon>Cryoendolithus</taxon>
    </lineage>
</organism>
<keyword evidence="1 3" id="KW-0238">DNA-binding</keyword>
<dbReference type="PROSITE" id="PS00658">
    <property type="entry name" value="FORK_HEAD_2"/>
    <property type="match status" value="1"/>
</dbReference>
<feature type="compositionally biased region" description="Low complexity" evidence="4">
    <location>
        <begin position="525"/>
        <end position="547"/>
    </location>
</feature>
<sequence length="1307" mass="140176">MSHFEPADRFALGGDAMTGDVYSGNDLIAGNGMALYETGLQFEPNVAFTNPFHDSNERGQQPVASTRANDEMERASNDQAAIALPADHAINLTELSEFAYAEGYQPLEDNDGQSLAGTLPTSADFTYSASEAEQTVPKSMAGYAQLVFNDGEYIIDTLSIILGRDSQVQQQYQRECRRLSKQQIIEQERERMAAKALEEYKKEPSHASHPDEEPSSKSDHSLEGRPVPGLPSMCSEQGGIVNLAAEGDDEHEKKRYRRILRQRKLKASAQSSSSASVDPARLHKGFSYNAFNESAGHDMDGEVVPFVAVHPTDPKDITKISREHARIAYDNKTAEWEMEVLGKHVMVLNEYSWQPPNDLEDWAYGWESAEHMTHLRGAVVRLTHNTDIMIASLRFKFRLPVQPDDAESDLLDIEPQSEDEDVEVGNSSPARRLSTALDDDGEAEEGEADSEPEVALTDASRKKGKSKKKAKAEKKEKSGLKLKLKTSQTVAKIEPRTSSPEVSKKASKKPKKSAPPPENATVGESSAAAATTAAPTGAPAPSTDAPAVVGDGSAAPTTSEPPAQPIARAADVPLVFEKGTLLGDAAPEELPEKRKGPGRPPKNGLISKRDNAILARRYMDFDKQGIPRPPMKELLEIVRAENKAKEAAAKAAARGENNMIMQSIEGGARPHAASMNGPRGAGNGKIQRSTDDALARASAELADAVAAESKAEAKRTRTWRSPSPVKPEDECTEEELKKPTQTYYITLEAILGNGPPEGLELQQIYDKVMKMYPYFKYKSESTGWQSSVRHNLKQHPRFQQSTKQGKGWMWSINPEVPYNGDVRKKKPSPPRVPQQQQQNGGQSQQAHFQYGNPYAQQYPQQSQQGQQYASPYQRGAQQYGSTNQQPQNRHVGHSHFPPTVPYVPYHAPGQHPNNSPAQAPAPPEEPSLVNDMVAWRNKFTKDPQQAPGLSETERAGLFDKIMSWRVDPKQRAAVPSPLEAEMDRQMEALWLKWGVGPDGNKIAVVSGEGGAAASAQGQAAPVGVTAPNPVQVGSASARLPASTTAGTVPYGMAAPVTAQPNGSMPQANGTALSAFTQAPAIGAVTNTWQPVAAQTNGAYHQTQASGPRSQAPTSGRPTPSPLSSAAVPSRPVSQHGLPVQAPVQAVPVASYGQAASAYAAPQQGSIPARTTISPKTTAVAPMYSLASQPVAAGQGSAPARPANPTHPAAVAPYGTMSQQQTQVHGLSTPAAPPQTTGHTEPPQVPALSNAGATYNGTSTAFTPQTALSTLQQQNAPRAAPTLKRSASDEARNGVESGADDAKRARLG</sequence>
<feature type="compositionally biased region" description="Polar residues" evidence="4">
    <location>
        <begin position="1098"/>
        <end position="1123"/>
    </location>
</feature>
<feature type="compositionally biased region" description="Polar residues" evidence="4">
    <location>
        <begin position="1215"/>
        <end position="1225"/>
    </location>
</feature>
<dbReference type="InterPro" id="IPR036388">
    <property type="entry name" value="WH-like_DNA-bd_sf"/>
</dbReference>
<protein>
    <recommendedName>
        <fullName evidence="5">Fork-head domain-containing protein</fullName>
    </recommendedName>
</protein>
<keyword evidence="2 3" id="KW-0539">Nucleus</keyword>
<comment type="caution">
    <text evidence="6">The sequence shown here is derived from an EMBL/GenBank/DDBJ whole genome shotgun (WGS) entry which is preliminary data.</text>
</comment>
<gene>
    <name evidence="6" type="ORF">B0A48_11921</name>
</gene>
<proteinExistence type="predicted"/>
<keyword evidence="7" id="KW-1185">Reference proteome</keyword>
<feature type="region of interest" description="Disordered" evidence="4">
    <location>
        <begin position="51"/>
        <end position="75"/>
    </location>
</feature>
<feature type="compositionally biased region" description="Low complexity" evidence="4">
    <location>
        <begin position="833"/>
        <end position="845"/>
    </location>
</feature>
<dbReference type="EMBL" id="NAJO01000028">
    <property type="protein sequence ID" value="OQO02367.1"/>
    <property type="molecule type" value="Genomic_DNA"/>
</dbReference>
<feature type="region of interest" description="Disordered" evidence="4">
    <location>
        <begin position="1098"/>
        <end position="1135"/>
    </location>
</feature>
<dbReference type="InterPro" id="IPR030456">
    <property type="entry name" value="TF_fork_head_CS_2"/>
</dbReference>
<feature type="compositionally biased region" description="Polar residues" evidence="4">
    <location>
        <begin position="1250"/>
        <end position="1275"/>
    </location>
</feature>
<dbReference type="Proteomes" id="UP000192596">
    <property type="component" value="Unassembled WGS sequence"/>
</dbReference>
<dbReference type="GO" id="GO:0003700">
    <property type="term" value="F:DNA-binding transcription factor activity"/>
    <property type="evidence" value="ECO:0007669"/>
    <property type="project" value="InterPro"/>
</dbReference>
<comment type="subcellular location">
    <subcellularLocation>
        <location evidence="3">Nucleus</location>
    </subcellularLocation>
</comment>
<feature type="region of interest" description="Disordered" evidence="4">
    <location>
        <begin position="1191"/>
        <end position="1307"/>
    </location>
</feature>
<evidence type="ECO:0000256" key="1">
    <source>
        <dbReference type="ARBA" id="ARBA00023125"/>
    </source>
</evidence>
<dbReference type="STRING" id="1507870.A0A1V8ST43"/>
<name>A0A1V8ST43_9PEZI</name>
<dbReference type="SUPFAM" id="SSF46785">
    <property type="entry name" value="Winged helix' DNA-binding domain"/>
    <property type="match status" value="1"/>
</dbReference>
<dbReference type="Pfam" id="PF00250">
    <property type="entry name" value="Forkhead"/>
    <property type="match status" value="1"/>
</dbReference>
<feature type="compositionally biased region" description="Low complexity" evidence="4">
    <location>
        <begin position="854"/>
        <end position="873"/>
    </location>
</feature>
<dbReference type="Gene3D" id="1.10.10.10">
    <property type="entry name" value="Winged helix-like DNA-binding domain superfamily/Winged helix DNA-binding domain"/>
    <property type="match status" value="1"/>
</dbReference>
<dbReference type="GO" id="GO:0060962">
    <property type="term" value="P:regulation of ribosomal protein gene transcription by RNA polymerase II"/>
    <property type="evidence" value="ECO:0007669"/>
    <property type="project" value="InterPro"/>
</dbReference>
<feature type="region of interest" description="Disordered" evidence="4">
    <location>
        <begin position="795"/>
        <end position="926"/>
    </location>
</feature>
<accession>A0A1V8ST43</accession>
<feature type="compositionally biased region" description="Basic and acidic residues" evidence="4">
    <location>
        <begin position="199"/>
        <end position="223"/>
    </location>
</feature>
<dbReference type="InterPro" id="IPR045178">
    <property type="entry name" value="Fhl1/FHA1"/>
</dbReference>
<evidence type="ECO:0000256" key="4">
    <source>
        <dbReference type="SAM" id="MobiDB-lite"/>
    </source>
</evidence>
<dbReference type="InterPro" id="IPR036390">
    <property type="entry name" value="WH_DNA-bd_sf"/>
</dbReference>
<feature type="compositionally biased region" description="Basic and acidic residues" evidence="4">
    <location>
        <begin position="726"/>
        <end position="735"/>
    </location>
</feature>
<dbReference type="GO" id="GO:0043565">
    <property type="term" value="F:sequence-specific DNA binding"/>
    <property type="evidence" value="ECO:0007669"/>
    <property type="project" value="InterPro"/>
</dbReference>
<feature type="compositionally biased region" description="Polar residues" evidence="4">
    <location>
        <begin position="875"/>
        <end position="888"/>
    </location>
</feature>
<feature type="compositionally biased region" description="Acidic residues" evidence="4">
    <location>
        <begin position="414"/>
        <end position="423"/>
    </location>
</feature>
<dbReference type="GO" id="GO:0005634">
    <property type="term" value="C:nucleus"/>
    <property type="evidence" value="ECO:0007669"/>
    <property type="project" value="UniProtKB-SubCell"/>
</dbReference>
<evidence type="ECO:0000256" key="2">
    <source>
        <dbReference type="ARBA" id="ARBA00023242"/>
    </source>
</evidence>
<feature type="compositionally biased region" description="Basic residues" evidence="4">
    <location>
        <begin position="462"/>
        <end position="472"/>
    </location>
</feature>
<reference evidence="7" key="1">
    <citation type="submission" date="2017-03" db="EMBL/GenBank/DDBJ databases">
        <title>Genomes of endolithic fungi from Antarctica.</title>
        <authorList>
            <person name="Coleine C."/>
            <person name="Masonjones S."/>
            <person name="Stajich J.E."/>
        </authorList>
    </citation>
    <scope>NUCLEOTIDE SEQUENCE [LARGE SCALE GENOMIC DNA]</scope>
    <source>
        <strain evidence="7">CCFEE 5527</strain>
    </source>
</reference>
<dbReference type="SMART" id="SM00339">
    <property type="entry name" value="FH"/>
    <property type="match status" value="1"/>
</dbReference>
<feature type="DNA-binding region" description="Fork-head" evidence="3">
    <location>
        <begin position="738"/>
        <end position="827"/>
    </location>
</feature>
<evidence type="ECO:0000313" key="6">
    <source>
        <dbReference type="EMBL" id="OQO02367.1"/>
    </source>
</evidence>
<feature type="region of interest" description="Disordered" evidence="4">
    <location>
        <begin position="414"/>
        <end position="610"/>
    </location>
</feature>
<dbReference type="PROSITE" id="PS50039">
    <property type="entry name" value="FORK_HEAD_3"/>
    <property type="match status" value="1"/>
</dbReference>
<feature type="compositionally biased region" description="Polar residues" evidence="4">
    <location>
        <begin position="58"/>
        <end position="67"/>
    </location>
</feature>
<feature type="domain" description="Fork-head" evidence="5">
    <location>
        <begin position="738"/>
        <end position="827"/>
    </location>
</feature>
<evidence type="ECO:0000256" key="3">
    <source>
        <dbReference type="PROSITE-ProRule" id="PRU00089"/>
    </source>
</evidence>
<evidence type="ECO:0000313" key="7">
    <source>
        <dbReference type="Proteomes" id="UP000192596"/>
    </source>
</evidence>
<evidence type="ECO:0000259" key="5">
    <source>
        <dbReference type="PROSITE" id="PS50039"/>
    </source>
</evidence>
<dbReference type="OrthoDB" id="5402974at2759"/>
<dbReference type="PANTHER" id="PTHR21712">
    <property type="entry name" value="PRE-RRNA-PROCESSING PROTEIN FHL1"/>
    <property type="match status" value="1"/>
</dbReference>
<dbReference type="InterPro" id="IPR001766">
    <property type="entry name" value="Fork_head_dom"/>
</dbReference>